<keyword evidence="4 11" id="KW-0032">Aminotransferase</keyword>
<evidence type="ECO:0000256" key="10">
    <source>
        <dbReference type="ARBA" id="ARBA00049007"/>
    </source>
</evidence>
<comment type="catalytic activity">
    <reaction evidence="10 11">
        <text>O-phospho-L-serine + 2-oxoglutarate = 3-phosphooxypyruvate + L-glutamate</text>
        <dbReference type="Rhea" id="RHEA:14329"/>
        <dbReference type="ChEBI" id="CHEBI:16810"/>
        <dbReference type="ChEBI" id="CHEBI:18110"/>
        <dbReference type="ChEBI" id="CHEBI:29985"/>
        <dbReference type="ChEBI" id="CHEBI:57524"/>
        <dbReference type="EC" id="2.6.1.52"/>
    </reaction>
</comment>
<evidence type="ECO:0000256" key="1">
    <source>
        <dbReference type="ARBA" id="ARBA00003483"/>
    </source>
</evidence>
<comment type="subcellular location">
    <subcellularLocation>
        <location evidence="11">Cytoplasm</location>
    </subcellularLocation>
</comment>
<dbReference type="Proteomes" id="UP000658131">
    <property type="component" value="Unassembled WGS sequence"/>
</dbReference>
<comment type="subunit">
    <text evidence="11">Homodimer.</text>
</comment>
<name>A0ABR7NIE8_9FIRM</name>
<dbReference type="PANTHER" id="PTHR43247">
    <property type="entry name" value="PHOSPHOSERINE AMINOTRANSFERASE"/>
    <property type="match status" value="1"/>
</dbReference>
<dbReference type="InterPro" id="IPR000192">
    <property type="entry name" value="Aminotrans_V_dom"/>
</dbReference>
<proteinExistence type="inferred from homology"/>
<evidence type="ECO:0000256" key="3">
    <source>
        <dbReference type="ARBA" id="ARBA00006904"/>
    </source>
</evidence>
<evidence type="ECO:0000259" key="12">
    <source>
        <dbReference type="Pfam" id="PF00266"/>
    </source>
</evidence>
<evidence type="ECO:0000256" key="5">
    <source>
        <dbReference type="ARBA" id="ARBA00022605"/>
    </source>
</evidence>
<evidence type="ECO:0000256" key="6">
    <source>
        <dbReference type="ARBA" id="ARBA00022679"/>
    </source>
</evidence>
<comment type="pathway">
    <text evidence="2 11">Amino-acid biosynthesis; L-serine biosynthesis; L-serine from 3-phospho-D-glycerate: step 2/3.</text>
</comment>
<feature type="domain" description="Aminotransferase class V" evidence="12">
    <location>
        <begin position="7"/>
        <end position="350"/>
    </location>
</feature>
<dbReference type="InterPro" id="IPR015422">
    <property type="entry name" value="PyrdxlP-dep_Trfase_small"/>
</dbReference>
<evidence type="ECO:0000256" key="11">
    <source>
        <dbReference type="HAMAP-Rule" id="MF_00160"/>
    </source>
</evidence>
<dbReference type="Pfam" id="PF00266">
    <property type="entry name" value="Aminotran_5"/>
    <property type="match status" value="1"/>
</dbReference>
<comment type="cofactor">
    <cofactor evidence="11">
        <name>pyridoxal 5'-phosphate</name>
        <dbReference type="ChEBI" id="CHEBI:597326"/>
    </cofactor>
    <text evidence="11">Binds 1 pyridoxal phosphate per subunit.</text>
</comment>
<keyword evidence="7 11" id="KW-0663">Pyridoxal phosphate</keyword>
<evidence type="ECO:0000256" key="9">
    <source>
        <dbReference type="ARBA" id="ARBA00047630"/>
    </source>
</evidence>
<feature type="modified residue" description="N6-(pyridoxal phosphate)lysine" evidence="11">
    <location>
        <position position="198"/>
    </location>
</feature>
<feature type="binding site" evidence="11">
    <location>
        <position position="174"/>
    </location>
    <ligand>
        <name>pyridoxal 5'-phosphate</name>
        <dbReference type="ChEBI" id="CHEBI:597326"/>
    </ligand>
</feature>
<comment type="caution">
    <text evidence="11">Lacks conserved residue(s) required for the propagation of feature annotation.</text>
</comment>
<dbReference type="PANTHER" id="PTHR43247:SF1">
    <property type="entry name" value="PHOSPHOSERINE AMINOTRANSFERASE"/>
    <property type="match status" value="1"/>
</dbReference>
<sequence>MNQYDRVYNFSAGPSMLPVPVLERCRDEMLNYNGTGMSVMEMSHRSKPFIAISKRAETLLREVMEIPENYKVLFMQGGASLQFAALPINLRCNGAADYVRSGNFSTIASKEAAKFIKVNIAGSSEATAFDHTPLQEELTLDPQADYVHICMNNTIYGTKFPYIPKTGKVPLVADISSCILSEPIDVSRFGVLYAGVQKNLAPAGMAIVIIRDDLLHEPAAETPLMLNYKLMADKDSMYNTPNCWSIYVTMLVLEYLQSIGGVDEMARRNKKKADLLYGFLDESAFYIAGARPDCRSMMNVIFRTDSPDLDAKFVAGAAERGLLTLKGHRVLGGMRASIYNNMPYEGVELLVDYMRAFEKENG</sequence>
<dbReference type="HAMAP" id="MF_00160">
    <property type="entry name" value="SerC_aminotrans_5"/>
    <property type="match status" value="1"/>
</dbReference>
<dbReference type="Gene3D" id="3.40.640.10">
    <property type="entry name" value="Type I PLP-dependent aspartate aminotransferase-like (Major domain)"/>
    <property type="match status" value="1"/>
</dbReference>
<evidence type="ECO:0000313" key="13">
    <source>
        <dbReference type="EMBL" id="MBC8575965.1"/>
    </source>
</evidence>
<feature type="binding site" evidence="11">
    <location>
        <position position="154"/>
    </location>
    <ligand>
        <name>pyridoxal 5'-phosphate</name>
        <dbReference type="ChEBI" id="CHEBI:597326"/>
    </ligand>
</feature>
<keyword evidence="6 11" id="KW-0808">Transferase</keyword>
<keyword evidence="14" id="KW-1185">Reference proteome</keyword>
<accession>A0ABR7NIE8</accession>
<feature type="binding site" evidence="11">
    <location>
        <position position="45"/>
    </location>
    <ligand>
        <name>L-glutamate</name>
        <dbReference type="ChEBI" id="CHEBI:29985"/>
    </ligand>
</feature>
<dbReference type="NCBIfam" id="TIGR01364">
    <property type="entry name" value="serC_1"/>
    <property type="match status" value="1"/>
</dbReference>
<keyword evidence="11" id="KW-0963">Cytoplasm</keyword>
<dbReference type="InterPro" id="IPR015421">
    <property type="entry name" value="PyrdxlP-dep_Trfase_major"/>
</dbReference>
<comment type="catalytic activity">
    <reaction evidence="9 11">
        <text>4-(phosphooxy)-L-threonine + 2-oxoglutarate = (R)-3-hydroxy-2-oxo-4-phosphooxybutanoate + L-glutamate</text>
        <dbReference type="Rhea" id="RHEA:16573"/>
        <dbReference type="ChEBI" id="CHEBI:16810"/>
        <dbReference type="ChEBI" id="CHEBI:29985"/>
        <dbReference type="ChEBI" id="CHEBI:58452"/>
        <dbReference type="ChEBI" id="CHEBI:58538"/>
        <dbReference type="EC" id="2.6.1.52"/>
    </reaction>
</comment>
<dbReference type="RefSeq" id="WP_262399529.1">
    <property type="nucleotide sequence ID" value="NZ_JACRTB010000007.1"/>
</dbReference>
<dbReference type="PIRSF" id="PIRSF000525">
    <property type="entry name" value="SerC"/>
    <property type="match status" value="1"/>
</dbReference>
<dbReference type="GO" id="GO:0004648">
    <property type="term" value="F:O-phospho-L-serine:2-oxoglutarate aminotransferase activity"/>
    <property type="evidence" value="ECO:0007669"/>
    <property type="project" value="UniProtKB-EC"/>
</dbReference>
<gene>
    <name evidence="11 13" type="primary">serC</name>
    <name evidence="13" type="ORF">H8717_05995</name>
</gene>
<organism evidence="13 14">
    <name type="scientific">Yanshouia hominis</name>
    <dbReference type="NCBI Taxonomy" id="2763673"/>
    <lineage>
        <taxon>Bacteria</taxon>
        <taxon>Bacillati</taxon>
        <taxon>Bacillota</taxon>
        <taxon>Clostridia</taxon>
        <taxon>Eubacteriales</taxon>
        <taxon>Oscillospiraceae</taxon>
        <taxon>Yanshouia</taxon>
    </lineage>
</organism>
<feature type="binding site" evidence="11">
    <location>
        <position position="104"/>
    </location>
    <ligand>
        <name>pyridoxal 5'-phosphate</name>
        <dbReference type="ChEBI" id="CHEBI:597326"/>
    </ligand>
</feature>
<keyword evidence="8 11" id="KW-0718">Serine biosynthesis</keyword>
<comment type="caution">
    <text evidence="13">The sequence shown here is derived from an EMBL/GenBank/DDBJ whole genome shotgun (WGS) entry which is preliminary data.</text>
</comment>
<dbReference type="EMBL" id="JACRTB010000007">
    <property type="protein sequence ID" value="MBC8575965.1"/>
    <property type="molecule type" value="Genomic_DNA"/>
</dbReference>
<evidence type="ECO:0000256" key="2">
    <source>
        <dbReference type="ARBA" id="ARBA00005099"/>
    </source>
</evidence>
<comment type="function">
    <text evidence="1 11">Catalyzes the reversible conversion of 3-phosphohydroxypyruvate to phosphoserine and of 3-hydroxy-2-oxo-4-phosphonooxybutanoate to phosphohydroxythreonine.</text>
</comment>
<evidence type="ECO:0000256" key="4">
    <source>
        <dbReference type="ARBA" id="ARBA00022576"/>
    </source>
</evidence>
<evidence type="ECO:0000313" key="14">
    <source>
        <dbReference type="Proteomes" id="UP000658131"/>
    </source>
</evidence>
<feature type="binding site" evidence="11">
    <location>
        <begin position="239"/>
        <end position="240"/>
    </location>
    <ligand>
        <name>pyridoxal 5'-phosphate</name>
        <dbReference type="ChEBI" id="CHEBI:597326"/>
    </ligand>
</feature>
<evidence type="ECO:0000256" key="7">
    <source>
        <dbReference type="ARBA" id="ARBA00022898"/>
    </source>
</evidence>
<dbReference type="EC" id="2.6.1.52" evidence="11"/>
<dbReference type="InterPro" id="IPR022278">
    <property type="entry name" value="Pser_aminoTfrase"/>
</dbReference>
<keyword evidence="5 11" id="KW-0028">Amino-acid biosynthesis</keyword>
<dbReference type="SUPFAM" id="SSF53383">
    <property type="entry name" value="PLP-dependent transferases"/>
    <property type="match status" value="1"/>
</dbReference>
<protein>
    <recommendedName>
        <fullName evidence="11">Phosphoserine aminotransferase</fullName>
        <ecNumber evidence="11">2.6.1.52</ecNumber>
    </recommendedName>
    <alternativeName>
        <fullName evidence="11">Phosphohydroxythreonine aminotransferase</fullName>
        <shortName evidence="11">PSAT</shortName>
    </alternativeName>
</protein>
<dbReference type="InterPro" id="IPR015424">
    <property type="entry name" value="PyrdxlP-dep_Trfase"/>
</dbReference>
<evidence type="ECO:0000256" key="8">
    <source>
        <dbReference type="ARBA" id="ARBA00023299"/>
    </source>
</evidence>
<comment type="similarity">
    <text evidence="3 11">Belongs to the class-V pyridoxal-phosphate-dependent aminotransferase family. SerC subfamily.</text>
</comment>
<reference evidence="13 14" key="1">
    <citation type="submission" date="2020-08" db="EMBL/GenBank/DDBJ databases">
        <title>Genome public.</title>
        <authorList>
            <person name="Liu C."/>
            <person name="Sun Q."/>
        </authorList>
    </citation>
    <scope>NUCLEOTIDE SEQUENCE [LARGE SCALE GENOMIC DNA]</scope>
    <source>
        <strain evidence="13 14">BX1</strain>
    </source>
</reference>
<dbReference type="Gene3D" id="3.90.1150.10">
    <property type="entry name" value="Aspartate Aminotransferase, domain 1"/>
    <property type="match status" value="1"/>
</dbReference>
<feature type="binding site" evidence="11">
    <location>
        <begin position="79"/>
        <end position="80"/>
    </location>
    <ligand>
        <name>pyridoxal 5'-phosphate</name>
        <dbReference type="ChEBI" id="CHEBI:597326"/>
    </ligand>
</feature>
<feature type="binding site" evidence="11">
    <location>
        <position position="197"/>
    </location>
    <ligand>
        <name>pyridoxal 5'-phosphate</name>
        <dbReference type="ChEBI" id="CHEBI:597326"/>
    </ligand>
</feature>
<dbReference type="NCBIfam" id="NF003764">
    <property type="entry name" value="PRK05355.1"/>
    <property type="match status" value="1"/>
</dbReference>